<feature type="compositionally biased region" description="Acidic residues" evidence="6">
    <location>
        <begin position="255"/>
        <end position="269"/>
    </location>
</feature>
<feature type="compositionally biased region" description="Low complexity" evidence="6">
    <location>
        <begin position="10"/>
        <end position="24"/>
    </location>
</feature>
<dbReference type="PROSITE" id="PS50888">
    <property type="entry name" value="BHLH"/>
    <property type="match status" value="1"/>
</dbReference>
<dbReference type="GeneID" id="28993053"/>
<dbReference type="PANTHER" id="PTHR15741">
    <property type="entry name" value="BASIC HELIX-LOOP-HELIX ZIP TRANSCRIPTION FACTOR"/>
    <property type="match status" value="1"/>
</dbReference>
<dbReference type="GO" id="GO:0005634">
    <property type="term" value="C:nucleus"/>
    <property type="evidence" value="ECO:0007669"/>
    <property type="project" value="UniProtKB-SubCell"/>
</dbReference>
<accession>A0A162TQ60</accession>
<proteinExistence type="predicted"/>
<dbReference type="InterPro" id="IPR036638">
    <property type="entry name" value="HLH_DNA-bd_sf"/>
</dbReference>
<dbReference type="STRING" id="763407.A0A162TQ60"/>
<dbReference type="Pfam" id="PF00010">
    <property type="entry name" value="HLH"/>
    <property type="match status" value="1"/>
</dbReference>
<dbReference type="GO" id="GO:0046983">
    <property type="term" value="F:protein dimerization activity"/>
    <property type="evidence" value="ECO:0007669"/>
    <property type="project" value="InterPro"/>
</dbReference>
<feature type="compositionally biased region" description="Low complexity" evidence="6">
    <location>
        <begin position="119"/>
        <end position="139"/>
    </location>
</feature>
<keyword evidence="5" id="KW-0539">Nucleus</keyword>
<keyword evidence="4" id="KW-0804">Transcription</keyword>
<reference evidence="9" key="1">
    <citation type="submission" date="2015-06" db="EMBL/GenBank/DDBJ databases">
        <title>Expansion of signal transduction pathways in fungi by whole-genome duplication.</title>
        <authorList>
            <consortium name="DOE Joint Genome Institute"/>
            <person name="Corrochano L.M."/>
            <person name="Kuo A."/>
            <person name="Marcet-Houben M."/>
            <person name="Polaino S."/>
            <person name="Salamov A."/>
            <person name="Villalobos J.M."/>
            <person name="Alvarez M.I."/>
            <person name="Avalos J."/>
            <person name="Benito E.P."/>
            <person name="Benoit I."/>
            <person name="Burger G."/>
            <person name="Camino L.P."/>
            <person name="Canovas D."/>
            <person name="Cerda-Olmedo E."/>
            <person name="Cheng J.-F."/>
            <person name="Dominguez A."/>
            <person name="Elias M."/>
            <person name="Eslava A.P."/>
            <person name="Glaser F."/>
            <person name="Grimwood J."/>
            <person name="Gutierrez G."/>
            <person name="Heitman J."/>
            <person name="Henrissat B."/>
            <person name="Iturriaga E.A."/>
            <person name="Lang B.F."/>
            <person name="Lavin J.L."/>
            <person name="Lee S."/>
            <person name="Li W."/>
            <person name="Lindquist E."/>
            <person name="Lopez-Garcia S."/>
            <person name="Luque E.M."/>
            <person name="Marcos A.T."/>
            <person name="Martin J."/>
            <person name="McCluskey K."/>
            <person name="Medina H.R."/>
            <person name="Miralles-Duran A."/>
            <person name="Miyazaki A."/>
            <person name="Munoz-Torres E."/>
            <person name="Oguiza J.A."/>
            <person name="Ohm R."/>
            <person name="Olmedo M."/>
            <person name="Orejas M."/>
            <person name="Ortiz-Castellanos L."/>
            <person name="Pisabarro A.G."/>
            <person name="Rodriguez-Romero J."/>
            <person name="Ruiz-Herrera J."/>
            <person name="Ruiz-Vazquez R."/>
            <person name="Sanz C."/>
            <person name="Schackwitz W."/>
            <person name="Schmutz J."/>
            <person name="Shahriari M."/>
            <person name="Shelest E."/>
            <person name="Silva-Franco F."/>
            <person name="Soanes D."/>
            <person name="Syed K."/>
            <person name="Tagua V.G."/>
            <person name="Talbot N.J."/>
            <person name="Thon M."/>
            <person name="De vries R.P."/>
            <person name="Wiebenga A."/>
            <person name="Yadav J.S."/>
            <person name="Braun E.L."/>
            <person name="Baker S."/>
            <person name="Garre V."/>
            <person name="Horwitz B."/>
            <person name="Torres-Martinez S."/>
            <person name="Idnurm A."/>
            <person name="Herrera-Estrella A."/>
            <person name="Gabaldon T."/>
            <person name="Grigoriev I.V."/>
        </authorList>
    </citation>
    <scope>NUCLEOTIDE SEQUENCE [LARGE SCALE GENOMIC DNA]</scope>
    <source>
        <strain evidence="9">NRRL 1555(-)</strain>
    </source>
</reference>
<dbReference type="GO" id="GO:0000978">
    <property type="term" value="F:RNA polymerase II cis-regulatory region sequence-specific DNA binding"/>
    <property type="evidence" value="ECO:0007669"/>
    <property type="project" value="TreeGrafter"/>
</dbReference>
<dbReference type="AlphaFoldDB" id="A0A162TQ60"/>
<dbReference type="GO" id="GO:0000981">
    <property type="term" value="F:DNA-binding transcription factor activity, RNA polymerase II-specific"/>
    <property type="evidence" value="ECO:0007669"/>
    <property type="project" value="TreeGrafter"/>
</dbReference>
<evidence type="ECO:0000313" key="9">
    <source>
        <dbReference type="Proteomes" id="UP000077315"/>
    </source>
</evidence>
<evidence type="ECO:0000256" key="4">
    <source>
        <dbReference type="ARBA" id="ARBA00023163"/>
    </source>
</evidence>
<sequence>MPTDLPPYSVPGSTPSHTTHSNTNARQQHSLFTEAEQKQLQLFLDGLDERDDLNTDGIPKDFKPSSPNHVLLSSPYIRNPSYGAQQIQTLPLENSNSRKRNNGDKAKSEKRKVRALDRPSPAESSLSPSLSGSDGGSHSRSTDTRPEENSSPPTARSGSGSSSRGGGGGRGRKPPHELLTEDQKKANHIASEQKRRANIRVGFDQLVDIVPTLSHCHRSESLILQKSADYIRQLIEVKNGLRDRARELQTALGEAPDEDSSEGEVDYAF</sequence>
<dbReference type="SMART" id="SM00353">
    <property type="entry name" value="HLH"/>
    <property type="match status" value="1"/>
</dbReference>
<feature type="compositionally biased region" description="Polar residues" evidence="6">
    <location>
        <begin position="82"/>
        <end position="95"/>
    </location>
</feature>
<dbReference type="SUPFAM" id="SSF47459">
    <property type="entry name" value="HLH, helix-loop-helix DNA-binding domain"/>
    <property type="match status" value="1"/>
</dbReference>
<dbReference type="InterPro" id="IPR052207">
    <property type="entry name" value="Max-like/E-box_TFs"/>
</dbReference>
<dbReference type="Proteomes" id="UP000077315">
    <property type="component" value="Unassembled WGS sequence"/>
</dbReference>
<evidence type="ECO:0000256" key="3">
    <source>
        <dbReference type="ARBA" id="ARBA00023125"/>
    </source>
</evidence>
<dbReference type="RefSeq" id="XP_018288232.1">
    <property type="nucleotide sequence ID" value="XM_018432147.1"/>
</dbReference>
<dbReference type="EMBL" id="KV440989">
    <property type="protein sequence ID" value="OAD70192.1"/>
    <property type="molecule type" value="Genomic_DNA"/>
</dbReference>
<feature type="region of interest" description="Disordered" evidence="6">
    <location>
        <begin position="250"/>
        <end position="269"/>
    </location>
</feature>
<protein>
    <submittedName>
        <fullName evidence="8">Helix-loop-helix DNA-binding domain-containing transcription factor</fullName>
    </submittedName>
</protein>
<comment type="subcellular location">
    <subcellularLocation>
        <location evidence="1">Nucleus</location>
    </subcellularLocation>
</comment>
<evidence type="ECO:0000256" key="6">
    <source>
        <dbReference type="SAM" id="MobiDB-lite"/>
    </source>
</evidence>
<gene>
    <name evidence="8" type="ORF">PHYBLDRAFT_148743</name>
</gene>
<dbReference type="InterPro" id="IPR011598">
    <property type="entry name" value="bHLH_dom"/>
</dbReference>
<dbReference type="InParanoid" id="A0A162TQ60"/>
<keyword evidence="9" id="KW-1185">Reference proteome</keyword>
<evidence type="ECO:0000259" key="7">
    <source>
        <dbReference type="PROSITE" id="PS50888"/>
    </source>
</evidence>
<evidence type="ECO:0000256" key="1">
    <source>
        <dbReference type="ARBA" id="ARBA00004123"/>
    </source>
</evidence>
<evidence type="ECO:0000256" key="2">
    <source>
        <dbReference type="ARBA" id="ARBA00023015"/>
    </source>
</evidence>
<evidence type="ECO:0000313" key="8">
    <source>
        <dbReference type="EMBL" id="OAD70192.1"/>
    </source>
</evidence>
<dbReference type="OrthoDB" id="5778525at2759"/>
<dbReference type="Gene3D" id="4.10.280.10">
    <property type="entry name" value="Helix-loop-helix DNA-binding domain"/>
    <property type="match status" value="1"/>
</dbReference>
<dbReference type="PANTHER" id="PTHR15741:SF27">
    <property type="entry name" value="TRANSCRIPTION FACTOR AP-4"/>
    <property type="match status" value="1"/>
</dbReference>
<feature type="domain" description="BHLH" evidence="7">
    <location>
        <begin position="183"/>
        <end position="234"/>
    </location>
</feature>
<keyword evidence="3 8" id="KW-0238">DNA-binding</keyword>
<keyword evidence="2" id="KW-0805">Transcription regulation</keyword>
<evidence type="ECO:0000256" key="5">
    <source>
        <dbReference type="ARBA" id="ARBA00023242"/>
    </source>
</evidence>
<feature type="region of interest" description="Disordered" evidence="6">
    <location>
        <begin position="1"/>
        <end position="182"/>
    </location>
</feature>
<organism evidence="8 9">
    <name type="scientific">Phycomyces blakesleeanus (strain ATCC 8743b / DSM 1359 / FGSC 10004 / NBRC 33097 / NRRL 1555)</name>
    <dbReference type="NCBI Taxonomy" id="763407"/>
    <lineage>
        <taxon>Eukaryota</taxon>
        <taxon>Fungi</taxon>
        <taxon>Fungi incertae sedis</taxon>
        <taxon>Mucoromycota</taxon>
        <taxon>Mucoromycotina</taxon>
        <taxon>Mucoromycetes</taxon>
        <taxon>Mucorales</taxon>
        <taxon>Phycomycetaceae</taxon>
        <taxon>Phycomyces</taxon>
    </lineage>
</organism>
<dbReference type="VEuPathDB" id="FungiDB:PHYBLDRAFT_148743"/>
<name>A0A162TQ60_PHYB8</name>